<gene>
    <name evidence="2" type="ORF">M436DRAFT_84503</name>
</gene>
<proteinExistence type="predicted"/>
<dbReference type="OrthoDB" id="3823086at2759"/>
<feature type="compositionally biased region" description="Basic residues" evidence="1">
    <location>
        <begin position="443"/>
        <end position="458"/>
    </location>
</feature>
<dbReference type="Proteomes" id="UP000027730">
    <property type="component" value="Unassembled WGS sequence"/>
</dbReference>
<sequence length="476" mass="53885">MAQQQQVILEAVKVLIESGHVTAHHVPGQDFSLHLQFSKLDSELVSSLRSLYDQSHDTASSQADDRSHSNKIKDSNDEFRVDNVERDTTGFIDPWNTKTGNEPWWPYIEKATTDPSMLNKHPNLTDVDLLKIYYSTSSARERAKDSSGVFTTKGNFKGRGQYDYLREFVQKHPALNKSADGDFKANKRHRVHCTWNLINKIPVYTGFVKISPQPDRIVVGFTRASSFPPTYGGNGMYIRGAEAVKAWVNLNKIQECVLVSLPRQQTSSRLAFYITIEDQVILNPDTNLSELQAILDAAQQGQSVDLLSVGFDALTTHLPSLDALAERYRHLNINLVFAVPEWFPRLDLFPRLSNGVRYGQVLLAELSAYRKGISSSDIATCVEEFFEAVNLRKEHVAFATNLQELTRGRANFRVSPDTATDSGIRAAEENKEKGWSAPGLPRANRRKHRKQPDLKKRRISELEDNDEENYHDQENV</sequence>
<dbReference type="AlphaFoldDB" id="A0A074WKP2"/>
<dbReference type="EMBL" id="KL584717">
    <property type="protein sequence ID" value="KEQ70407.1"/>
    <property type="molecule type" value="Genomic_DNA"/>
</dbReference>
<organism evidence="2 3">
    <name type="scientific">Aureobasidium namibiae CBS 147.97</name>
    <dbReference type="NCBI Taxonomy" id="1043004"/>
    <lineage>
        <taxon>Eukaryota</taxon>
        <taxon>Fungi</taxon>
        <taxon>Dikarya</taxon>
        <taxon>Ascomycota</taxon>
        <taxon>Pezizomycotina</taxon>
        <taxon>Dothideomycetes</taxon>
        <taxon>Dothideomycetidae</taxon>
        <taxon>Dothideales</taxon>
        <taxon>Saccotheciaceae</taxon>
        <taxon>Aureobasidium</taxon>
    </lineage>
</organism>
<evidence type="ECO:0000313" key="2">
    <source>
        <dbReference type="EMBL" id="KEQ70407.1"/>
    </source>
</evidence>
<dbReference type="RefSeq" id="XP_013424696.1">
    <property type="nucleotide sequence ID" value="XM_013569242.1"/>
</dbReference>
<reference evidence="2 3" key="1">
    <citation type="journal article" date="2014" name="BMC Genomics">
        <title>Genome sequencing of four Aureobasidium pullulans varieties: biotechnological potential, stress tolerance, and description of new species.</title>
        <authorList>
            <person name="Gostin Ar C."/>
            <person name="Ohm R.A."/>
            <person name="Kogej T."/>
            <person name="Sonjak S."/>
            <person name="Turk M."/>
            <person name="Zajc J."/>
            <person name="Zalar P."/>
            <person name="Grube M."/>
            <person name="Sun H."/>
            <person name="Han J."/>
            <person name="Sharma A."/>
            <person name="Chiniquy J."/>
            <person name="Ngan C.Y."/>
            <person name="Lipzen A."/>
            <person name="Barry K."/>
            <person name="Grigoriev I.V."/>
            <person name="Gunde-Cimerman N."/>
        </authorList>
    </citation>
    <scope>NUCLEOTIDE SEQUENCE [LARGE SCALE GENOMIC DNA]</scope>
    <source>
        <strain evidence="2 3">CBS 147.97</strain>
    </source>
</reference>
<feature type="region of interest" description="Disordered" evidence="1">
    <location>
        <begin position="56"/>
        <end position="80"/>
    </location>
</feature>
<accession>A0A074WKP2</accession>
<feature type="compositionally biased region" description="Basic and acidic residues" evidence="1">
    <location>
        <begin position="63"/>
        <end position="80"/>
    </location>
</feature>
<name>A0A074WKP2_9PEZI</name>
<protein>
    <submittedName>
        <fullName evidence="2">Uncharacterized protein</fullName>
    </submittedName>
</protein>
<keyword evidence="3" id="KW-1185">Reference proteome</keyword>
<evidence type="ECO:0000313" key="3">
    <source>
        <dbReference type="Proteomes" id="UP000027730"/>
    </source>
</evidence>
<dbReference type="GeneID" id="25417355"/>
<evidence type="ECO:0000256" key="1">
    <source>
        <dbReference type="SAM" id="MobiDB-lite"/>
    </source>
</evidence>
<dbReference type="HOGENOM" id="CLU_573611_0_0_1"/>
<feature type="region of interest" description="Disordered" evidence="1">
    <location>
        <begin position="413"/>
        <end position="476"/>
    </location>
</feature>